<dbReference type="EMBL" id="FOHU01000013">
    <property type="protein sequence ID" value="SET52255.1"/>
    <property type="molecule type" value="Genomic_DNA"/>
</dbReference>
<evidence type="ECO:0000256" key="2">
    <source>
        <dbReference type="ARBA" id="ARBA00007998"/>
    </source>
</evidence>
<evidence type="ECO:0000256" key="4">
    <source>
        <dbReference type="ARBA" id="ARBA00022544"/>
    </source>
</evidence>
<dbReference type="Pfam" id="PF03845">
    <property type="entry name" value="Spore_permease"/>
    <property type="match status" value="1"/>
</dbReference>
<feature type="transmembrane region" description="Helical" evidence="8">
    <location>
        <begin position="113"/>
        <end position="135"/>
    </location>
</feature>
<evidence type="ECO:0000313" key="9">
    <source>
        <dbReference type="EMBL" id="SET52255.1"/>
    </source>
</evidence>
<evidence type="ECO:0000256" key="7">
    <source>
        <dbReference type="ARBA" id="ARBA00023136"/>
    </source>
</evidence>
<evidence type="ECO:0000256" key="5">
    <source>
        <dbReference type="ARBA" id="ARBA00022692"/>
    </source>
</evidence>
<feature type="transmembrane region" description="Helical" evidence="8">
    <location>
        <begin position="219"/>
        <end position="239"/>
    </location>
</feature>
<feature type="transmembrane region" description="Helical" evidence="8">
    <location>
        <begin position="337"/>
        <end position="355"/>
    </location>
</feature>
<dbReference type="Proteomes" id="UP000199568">
    <property type="component" value="Unassembled WGS sequence"/>
</dbReference>
<dbReference type="RefSeq" id="WP_090444951.1">
    <property type="nucleotide sequence ID" value="NZ_FOHU01000013.1"/>
</dbReference>
<evidence type="ECO:0000256" key="6">
    <source>
        <dbReference type="ARBA" id="ARBA00022989"/>
    </source>
</evidence>
<feature type="transmembrane region" description="Helical" evidence="8">
    <location>
        <begin position="40"/>
        <end position="63"/>
    </location>
</feature>
<dbReference type="PANTHER" id="PTHR34975:SF2">
    <property type="entry name" value="SPORE GERMINATION PROTEIN A2"/>
    <property type="match status" value="1"/>
</dbReference>
<accession>A0A1I0F2Y2</accession>
<protein>
    <submittedName>
        <fullName evidence="9">Spore germination protein (Amino acid permease)</fullName>
    </submittedName>
</protein>
<comment type="similarity">
    <text evidence="2">Belongs to the amino acid-polyamine-organocation (APC) superfamily. Spore germination protein (SGP) (TC 2.A.3.9) family.</text>
</comment>
<name>A0A1I0F2Y2_9FIRM</name>
<dbReference type="InterPro" id="IPR004761">
    <property type="entry name" value="Spore_GerAB"/>
</dbReference>
<keyword evidence="3" id="KW-0813">Transport</keyword>
<dbReference type="PANTHER" id="PTHR34975">
    <property type="entry name" value="SPORE GERMINATION PROTEIN A2"/>
    <property type="match status" value="1"/>
</dbReference>
<dbReference type="NCBIfam" id="TIGR00912">
    <property type="entry name" value="2A0309"/>
    <property type="match status" value="1"/>
</dbReference>
<dbReference type="OrthoDB" id="2716906at2"/>
<dbReference type="AlphaFoldDB" id="A0A1I0F2Y2"/>
<dbReference type="STRING" id="426128.SAMN05660297_02657"/>
<feature type="transmembrane region" description="Helical" evidence="8">
    <location>
        <begin position="188"/>
        <end position="207"/>
    </location>
</feature>
<keyword evidence="5 8" id="KW-0812">Transmembrane</keyword>
<comment type="subcellular location">
    <subcellularLocation>
        <location evidence="1">Membrane</location>
        <topology evidence="1">Multi-pass membrane protein</topology>
    </subcellularLocation>
</comment>
<organism evidence="9 10">
    <name type="scientific">Natronincola peptidivorans</name>
    <dbReference type="NCBI Taxonomy" id="426128"/>
    <lineage>
        <taxon>Bacteria</taxon>
        <taxon>Bacillati</taxon>
        <taxon>Bacillota</taxon>
        <taxon>Clostridia</taxon>
        <taxon>Peptostreptococcales</taxon>
        <taxon>Natronincolaceae</taxon>
        <taxon>Natronincola</taxon>
    </lineage>
</organism>
<gene>
    <name evidence="9" type="ORF">SAMN05660297_02657</name>
</gene>
<sequence length="367" mass="41735">MEISDGKIDRREFFAIIVILIASKFTDLTATIILRTGRTAAWILPIISFIVIILPFLATLALLKRFKKKNFIEIIYAIAGKYLGFVIAISLFFILLSATAINLRNYADAVSTMFYPNTPVAFFILLGAVVSYFIANRGLEGIGRTASLLLPCFAISLLLLIVLTWQHFQDSYLFPLLGPGVVALLKDGLVYSTIFADIIVMAVLFPFVKDYRSYRTASIRGLIVSAFLVSLFLLIYIIVFDFHPATVVNHPFHQLNRRAQLGPFITNVEAIFFFFWILAKTLRFAIYFYVMAIILGYSLTLKEFEPLILPLAGLTAMLSLIPENIVEGTLDFRDNFLLQRSWLYFITVPIVLWFISKWREKSKDESL</sequence>
<feature type="transmembrane region" description="Helical" evidence="8">
    <location>
        <begin position="12"/>
        <end position="34"/>
    </location>
</feature>
<keyword evidence="10" id="KW-1185">Reference proteome</keyword>
<proteinExistence type="inferred from homology"/>
<feature type="transmembrane region" description="Helical" evidence="8">
    <location>
        <begin position="75"/>
        <end position="101"/>
    </location>
</feature>
<keyword evidence="7 8" id="KW-0472">Membrane</keyword>
<dbReference type="GO" id="GO:0016020">
    <property type="term" value="C:membrane"/>
    <property type="evidence" value="ECO:0007669"/>
    <property type="project" value="UniProtKB-SubCell"/>
</dbReference>
<dbReference type="GO" id="GO:0009847">
    <property type="term" value="P:spore germination"/>
    <property type="evidence" value="ECO:0007669"/>
    <property type="project" value="InterPro"/>
</dbReference>
<evidence type="ECO:0000256" key="8">
    <source>
        <dbReference type="SAM" id="Phobius"/>
    </source>
</evidence>
<evidence type="ECO:0000313" key="10">
    <source>
        <dbReference type="Proteomes" id="UP000199568"/>
    </source>
</evidence>
<evidence type="ECO:0000256" key="3">
    <source>
        <dbReference type="ARBA" id="ARBA00022448"/>
    </source>
</evidence>
<reference evidence="9 10" key="1">
    <citation type="submission" date="2016-10" db="EMBL/GenBank/DDBJ databases">
        <authorList>
            <person name="de Groot N.N."/>
        </authorList>
    </citation>
    <scope>NUCLEOTIDE SEQUENCE [LARGE SCALE GENOMIC DNA]</scope>
    <source>
        <strain evidence="9 10">DSM 18979</strain>
    </source>
</reference>
<keyword evidence="4" id="KW-0309">Germination</keyword>
<evidence type="ECO:0000256" key="1">
    <source>
        <dbReference type="ARBA" id="ARBA00004141"/>
    </source>
</evidence>
<feature type="transmembrane region" description="Helical" evidence="8">
    <location>
        <begin position="147"/>
        <end position="168"/>
    </location>
</feature>
<keyword evidence="6 8" id="KW-1133">Transmembrane helix</keyword>
<feature type="transmembrane region" description="Helical" evidence="8">
    <location>
        <begin position="284"/>
        <end position="301"/>
    </location>
</feature>
<feature type="transmembrane region" description="Helical" evidence="8">
    <location>
        <begin position="259"/>
        <end position="277"/>
    </location>
</feature>